<gene>
    <name evidence="2" type="ORF">CTHT_0046080</name>
</gene>
<sequence length="90" mass="10277">MASTPVINNAGRVQKPKRKRPATTKVILDTPIIKVIRPGFWSPRAFYANRDHHLELPSYKVPVETGHIDLIMDILTREKKAESKESKESK</sequence>
<dbReference type="EMBL" id="GL988043">
    <property type="protein sequence ID" value="EGS20103.1"/>
    <property type="molecule type" value="Genomic_DNA"/>
</dbReference>
<evidence type="ECO:0000313" key="3">
    <source>
        <dbReference type="Proteomes" id="UP000008066"/>
    </source>
</evidence>
<organism evidence="3">
    <name type="scientific">Chaetomium thermophilum (strain DSM 1495 / CBS 144.50 / IMI 039719)</name>
    <name type="common">Thermochaetoides thermophila</name>
    <dbReference type="NCBI Taxonomy" id="759272"/>
    <lineage>
        <taxon>Eukaryota</taxon>
        <taxon>Fungi</taxon>
        <taxon>Dikarya</taxon>
        <taxon>Ascomycota</taxon>
        <taxon>Pezizomycotina</taxon>
        <taxon>Sordariomycetes</taxon>
        <taxon>Sordariomycetidae</taxon>
        <taxon>Sordariales</taxon>
        <taxon>Chaetomiaceae</taxon>
        <taxon>Thermochaetoides</taxon>
    </lineage>
</organism>
<protein>
    <submittedName>
        <fullName evidence="2">Uncharacterized protein</fullName>
    </submittedName>
</protein>
<proteinExistence type="predicted"/>
<keyword evidence="3" id="KW-1185">Reference proteome</keyword>
<dbReference type="GeneID" id="18258646"/>
<dbReference type="AlphaFoldDB" id="G0S9J2"/>
<dbReference type="RefSeq" id="XP_006694988.1">
    <property type="nucleotide sequence ID" value="XM_006694925.1"/>
</dbReference>
<reference evidence="2 3" key="1">
    <citation type="journal article" date="2011" name="Cell">
        <title>Insight into structure and assembly of the nuclear pore complex by utilizing the genome of a eukaryotic thermophile.</title>
        <authorList>
            <person name="Amlacher S."/>
            <person name="Sarges P."/>
            <person name="Flemming D."/>
            <person name="van Noort V."/>
            <person name="Kunze R."/>
            <person name="Devos D.P."/>
            <person name="Arumugam M."/>
            <person name="Bork P."/>
            <person name="Hurt E."/>
        </authorList>
    </citation>
    <scope>NUCLEOTIDE SEQUENCE [LARGE SCALE GENOMIC DNA]</scope>
    <source>
        <strain evidence="3">DSM 1495 / CBS 144.50 / IMI 039719</strain>
    </source>
</reference>
<feature type="region of interest" description="Disordered" evidence="1">
    <location>
        <begin position="1"/>
        <end position="22"/>
    </location>
</feature>
<dbReference type="Proteomes" id="UP000008066">
    <property type="component" value="Unassembled WGS sequence"/>
</dbReference>
<accession>G0S9J2</accession>
<evidence type="ECO:0000256" key="1">
    <source>
        <dbReference type="SAM" id="MobiDB-lite"/>
    </source>
</evidence>
<evidence type="ECO:0000313" key="2">
    <source>
        <dbReference type="EMBL" id="EGS20103.1"/>
    </source>
</evidence>
<dbReference type="HOGENOM" id="CLU_2440652_0_0_1"/>
<dbReference type="KEGG" id="cthr:CTHT_0046080"/>
<name>G0S9J2_CHATD</name>